<proteinExistence type="predicted"/>
<keyword evidence="1" id="KW-0732">Signal</keyword>
<sequence>MKLATLLGFALALAGAVNCEPIPAAEFDCPGIPGGKVSKPGQHCGLCLCYVTDACGDWPTKRVGGRKCVLQTCKAHEDRCFNCKACNV</sequence>
<protein>
    <submittedName>
        <fullName evidence="2">Uncharacterized protein</fullName>
    </submittedName>
</protein>
<gene>
    <name evidence="2" type="ORF">K491DRAFT_719161</name>
</gene>
<dbReference type="AlphaFoldDB" id="A0A6A6T0D0"/>
<evidence type="ECO:0000256" key="1">
    <source>
        <dbReference type="SAM" id="SignalP"/>
    </source>
</evidence>
<accession>A0A6A6T0D0</accession>
<feature type="signal peptide" evidence="1">
    <location>
        <begin position="1"/>
        <end position="19"/>
    </location>
</feature>
<evidence type="ECO:0000313" key="2">
    <source>
        <dbReference type="EMBL" id="KAF2652238.1"/>
    </source>
</evidence>
<organism evidence="2 3">
    <name type="scientific">Lophiostoma macrostomum CBS 122681</name>
    <dbReference type="NCBI Taxonomy" id="1314788"/>
    <lineage>
        <taxon>Eukaryota</taxon>
        <taxon>Fungi</taxon>
        <taxon>Dikarya</taxon>
        <taxon>Ascomycota</taxon>
        <taxon>Pezizomycotina</taxon>
        <taxon>Dothideomycetes</taxon>
        <taxon>Pleosporomycetidae</taxon>
        <taxon>Pleosporales</taxon>
        <taxon>Lophiostomataceae</taxon>
        <taxon>Lophiostoma</taxon>
    </lineage>
</organism>
<dbReference type="Proteomes" id="UP000799324">
    <property type="component" value="Unassembled WGS sequence"/>
</dbReference>
<feature type="chain" id="PRO_5025533797" evidence="1">
    <location>
        <begin position="20"/>
        <end position="88"/>
    </location>
</feature>
<keyword evidence="3" id="KW-1185">Reference proteome</keyword>
<dbReference type="EMBL" id="MU004407">
    <property type="protein sequence ID" value="KAF2652238.1"/>
    <property type="molecule type" value="Genomic_DNA"/>
</dbReference>
<evidence type="ECO:0000313" key="3">
    <source>
        <dbReference type="Proteomes" id="UP000799324"/>
    </source>
</evidence>
<reference evidence="2" key="1">
    <citation type="journal article" date="2020" name="Stud. Mycol.">
        <title>101 Dothideomycetes genomes: a test case for predicting lifestyles and emergence of pathogens.</title>
        <authorList>
            <person name="Haridas S."/>
            <person name="Albert R."/>
            <person name="Binder M."/>
            <person name="Bloem J."/>
            <person name="Labutti K."/>
            <person name="Salamov A."/>
            <person name="Andreopoulos B."/>
            <person name="Baker S."/>
            <person name="Barry K."/>
            <person name="Bills G."/>
            <person name="Bluhm B."/>
            <person name="Cannon C."/>
            <person name="Castanera R."/>
            <person name="Culley D."/>
            <person name="Daum C."/>
            <person name="Ezra D."/>
            <person name="Gonzalez J."/>
            <person name="Henrissat B."/>
            <person name="Kuo A."/>
            <person name="Liang C."/>
            <person name="Lipzen A."/>
            <person name="Lutzoni F."/>
            <person name="Magnuson J."/>
            <person name="Mondo S."/>
            <person name="Nolan M."/>
            <person name="Ohm R."/>
            <person name="Pangilinan J."/>
            <person name="Park H.-J."/>
            <person name="Ramirez L."/>
            <person name="Alfaro M."/>
            <person name="Sun H."/>
            <person name="Tritt A."/>
            <person name="Yoshinaga Y."/>
            <person name="Zwiers L.-H."/>
            <person name="Turgeon B."/>
            <person name="Goodwin S."/>
            <person name="Spatafora J."/>
            <person name="Crous P."/>
            <person name="Grigoriev I."/>
        </authorList>
    </citation>
    <scope>NUCLEOTIDE SEQUENCE</scope>
    <source>
        <strain evidence="2">CBS 122681</strain>
    </source>
</reference>
<name>A0A6A6T0D0_9PLEO</name>